<dbReference type="CDD" id="cd00075">
    <property type="entry name" value="HATPase"/>
    <property type="match status" value="1"/>
</dbReference>
<keyword evidence="3" id="KW-0805">Transcription regulation</keyword>
<comment type="caution">
    <text evidence="8">The sequence shown here is derived from an EMBL/GenBank/DDBJ whole genome shotgun (WGS) entry which is preliminary data.</text>
</comment>
<keyword evidence="1 6" id="KW-0597">Phosphoprotein</keyword>
<evidence type="ECO:0000313" key="8">
    <source>
        <dbReference type="EMBL" id="MDJ1184738.1"/>
    </source>
</evidence>
<evidence type="ECO:0000256" key="6">
    <source>
        <dbReference type="PROSITE-ProRule" id="PRU00169"/>
    </source>
</evidence>
<dbReference type="Proteomes" id="UP001232992">
    <property type="component" value="Unassembled WGS sequence"/>
</dbReference>
<dbReference type="RefSeq" id="WP_283759393.1">
    <property type="nucleotide sequence ID" value="NZ_JAQOSQ010000019.1"/>
</dbReference>
<dbReference type="PANTHER" id="PTHR48111">
    <property type="entry name" value="REGULATOR OF RPOS"/>
    <property type="match status" value="1"/>
</dbReference>
<dbReference type="Pfam" id="PF00072">
    <property type="entry name" value="Response_reg"/>
    <property type="match status" value="1"/>
</dbReference>
<dbReference type="CDD" id="cd19920">
    <property type="entry name" value="REC_PA4781-like"/>
    <property type="match status" value="1"/>
</dbReference>
<evidence type="ECO:0000256" key="5">
    <source>
        <dbReference type="ARBA" id="ARBA00023163"/>
    </source>
</evidence>
<dbReference type="Gene3D" id="3.30.565.10">
    <property type="entry name" value="Histidine kinase-like ATPase, C-terminal domain"/>
    <property type="match status" value="1"/>
</dbReference>
<evidence type="ECO:0000256" key="4">
    <source>
        <dbReference type="ARBA" id="ARBA00023125"/>
    </source>
</evidence>
<evidence type="ECO:0000256" key="3">
    <source>
        <dbReference type="ARBA" id="ARBA00023015"/>
    </source>
</evidence>
<organism evidence="8 9">
    <name type="scientific">Roseofilum casamattae BLCC-M143</name>
    <dbReference type="NCBI Taxonomy" id="3022442"/>
    <lineage>
        <taxon>Bacteria</taxon>
        <taxon>Bacillati</taxon>
        <taxon>Cyanobacteriota</taxon>
        <taxon>Cyanophyceae</taxon>
        <taxon>Desertifilales</taxon>
        <taxon>Desertifilaceae</taxon>
        <taxon>Roseofilum</taxon>
        <taxon>Roseofilum casamattae</taxon>
    </lineage>
</organism>
<dbReference type="EMBL" id="JAQOSQ010000019">
    <property type="protein sequence ID" value="MDJ1184738.1"/>
    <property type="molecule type" value="Genomic_DNA"/>
</dbReference>
<dbReference type="InterPro" id="IPR039420">
    <property type="entry name" value="WalR-like"/>
</dbReference>
<reference evidence="8 9" key="1">
    <citation type="submission" date="2023-01" db="EMBL/GenBank/DDBJ databases">
        <title>Novel diversity within Roseofilum (Cyanobacteria; Desertifilaceae) from marine benthic mats with descriptions of four novel species.</title>
        <authorList>
            <person name="Wang Y."/>
            <person name="Berthold D.E."/>
            <person name="Hu J."/>
            <person name="Lefler F.W."/>
            <person name="Laughinghouse H.D. IV."/>
        </authorList>
    </citation>
    <scope>NUCLEOTIDE SEQUENCE [LARGE SCALE GENOMIC DNA]</scope>
    <source>
        <strain evidence="8 9">BLCC-M143</strain>
    </source>
</reference>
<dbReference type="InterPro" id="IPR036890">
    <property type="entry name" value="HATPase_C_sf"/>
</dbReference>
<evidence type="ECO:0000256" key="1">
    <source>
        <dbReference type="ARBA" id="ARBA00022553"/>
    </source>
</evidence>
<gene>
    <name evidence="8" type="ORF">PMH09_16235</name>
</gene>
<keyword evidence="5" id="KW-0804">Transcription</keyword>
<dbReference type="InterPro" id="IPR003594">
    <property type="entry name" value="HATPase_dom"/>
</dbReference>
<dbReference type="InterPro" id="IPR011006">
    <property type="entry name" value="CheY-like_superfamily"/>
</dbReference>
<dbReference type="SMART" id="SM00448">
    <property type="entry name" value="REC"/>
    <property type="match status" value="1"/>
</dbReference>
<sequence length="358" mass="39670">MTAPSVTSPLADILIVDDTLANLRLLSEMLNEKGYNVRKAINGQMALNSVRSKAPHLILLDVNMPDMNGYQVCKELKAGADTCDIPVIFVSALDDCLDKVQAFEVGGVDYVTKPFAVPEVLARIEMQLTVRRLSREQRDRDRQLQDTLDELKLTQAHLLHQAKIASLVSSISGIYRESNDPMELWKRVQTAIAGTDEMSIAARIESAIAILEYRLTEKSGNSISIAKNYAEIPQVSFSTQDLGQALFYLFNNAIASLKNVARHPNPTIWVEGRAIAEERLEIQIRNNGAGVSDEVQARLFHLPLSTQSSLQSPGLELFLAHQIIVQNYNGTLRYEVLPDESKAFVMELPVNPATANSI</sequence>
<evidence type="ECO:0000256" key="2">
    <source>
        <dbReference type="ARBA" id="ARBA00023012"/>
    </source>
</evidence>
<accession>A0ABT7BZW0</accession>
<evidence type="ECO:0000259" key="7">
    <source>
        <dbReference type="PROSITE" id="PS50110"/>
    </source>
</evidence>
<dbReference type="InterPro" id="IPR001789">
    <property type="entry name" value="Sig_transdc_resp-reg_receiver"/>
</dbReference>
<keyword evidence="2" id="KW-0902">Two-component regulatory system</keyword>
<proteinExistence type="predicted"/>
<feature type="domain" description="Response regulatory" evidence="7">
    <location>
        <begin position="12"/>
        <end position="128"/>
    </location>
</feature>
<keyword evidence="9" id="KW-1185">Reference proteome</keyword>
<dbReference type="Gene3D" id="3.40.50.2300">
    <property type="match status" value="1"/>
</dbReference>
<keyword evidence="4" id="KW-0238">DNA-binding</keyword>
<dbReference type="PANTHER" id="PTHR48111:SF1">
    <property type="entry name" value="TWO-COMPONENT RESPONSE REGULATOR ORR33"/>
    <property type="match status" value="1"/>
</dbReference>
<dbReference type="PROSITE" id="PS50110">
    <property type="entry name" value="RESPONSE_REGULATORY"/>
    <property type="match status" value="1"/>
</dbReference>
<protein>
    <submittedName>
        <fullName evidence="8">Response regulator</fullName>
    </submittedName>
</protein>
<evidence type="ECO:0000313" key="9">
    <source>
        <dbReference type="Proteomes" id="UP001232992"/>
    </source>
</evidence>
<dbReference type="Pfam" id="PF02518">
    <property type="entry name" value="HATPase_c"/>
    <property type="match status" value="1"/>
</dbReference>
<name>A0ABT7BZW0_9CYAN</name>
<feature type="modified residue" description="4-aspartylphosphate" evidence="6">
    <location>
        <position position="61"/>
    </location>
</feature>
<dbReference type="SUPFAM" id="SSF52172">
    <property type="entry name" value="CheY-like"/>
    <property type="match status" value="1"/>
</dbReference>
<dbReference type="SUPFAM" id="SSF55874">
    <property type="entry name" value="ATPase domain of HSP90 chaperone/DNA topoisomerase II/histidine kinase"/>
    <property type="match status" value="1"/>
</dbReference>